<dbReference type="GO" id="GO:0008299">
    <property type="term" value="P:isoprenoid biosynthetic process"/>
    <property type="evidence" value="ECO:0007669"/>
    <property type="project" value="InterPro"/>
</dbReference>
<dbReference type="SUPFAM" id="SSF53448">
    <property type="entry name" value="Nucleotide-diphospho-sugar transferases"/>
    <property type="match status" value="1"/>
</dbReference>
<evidence type="ECO:0000313" key="5">
    <source>
        <dbReference type="Proteomes" id="UP000515125"/>
    </source>
</evidence>
<keyword evidence="2" id="KW-0808">Transferase</keyword>
<dbReference type="InterPro" id="IPR018294">
    <property type="entry name" value="ISPD_synthase_CS"/>
</dbReference>
<dbReference type="GO" id="GO:0050518">
    <property type="term" value="F:2-C-methyl-D-erythritol 4-phosphate cytidylyltransferase activity"/>
    <property type="evidence" value="ECO:0007669"/>
    <property type="project" value="TreeGrafter"/>
</dbReference>
<gene>
    <name evidence="6" type="primary">LOC34622419</name>
</gene>
<keyword evidence="3" id="KW-0548">Nucleotidyltransferase</keyword>
<dbReference type="PANTHER" id="PTHR32125:SF4">
    <property type="entry name" value="2-C-METHYL-D-ERYTHRITOL 4-PHOSPHATE CYTIDYLYLTRANSFERASE, CHLOROPLASTIC"/>
    <property type="match status" value="1"/>
</dbReference>
<dbReference type="GeneID" id="34622419"/>
<organism evidence="5 6">
    <name type="scientific">Cyclospora cayetanensis</name>
    <dbReference type="NCBI Taxonomy" id="88456"/>
    <lineage>
        <taxon>Eukaryota</taxon>
        <taxon>Sar</taxon>
        <taxon>Alveolata</taxon>
        <taxon>Apicomplexa</taxon>
        <taxon>Conoidasida</taxon>
        <taxon>Coccidia</taxon>
        <taxon>Eucoccidiorida</taxon>
        <taxon>Eimeriorina</taxon>
        <taxon>Eimeriidae</taxon>
        <taxon>Cyclospora</taxon>
    </lineage>
</organism>
<dbReference type="RefSeq" id="XP_026191550.1">
    <property type="nucleotide sequence ID" value="XM_026335765.1"/>
</dbReference>
<dbReference type="InterPro" id="IPR034683">
    <property type="entry name" value="IspD/TarI"/>
</dbReference>
<dbReference type="Proteomes" id="UP000515125">
    <property type="component" value="Unplaced"/>
</dbReference>
<reference evidence="6" key="1">
    <citation type="submission" date="2025-08" db="UniProtKB">
        <authorList>
            <consortium name="RefSeq"/>
        </authorList>
    </citation>
    <scope>IDENTIFICATION</scope>
</reference>
<dbReference type="PANTHER" id="PTHR32125">
    <property type="entry name" value="2-C-METHYL-D-ERYTHRITOL 4-PHOSPHATE CYTIDYLYLTRANSFERASE, CHLOROPLASTIC"/>
    <property type="match status" value="1"/>
</dbReference>
<dbReference type="InterPro" id="IPR050088">
    <property type="entry name" value="IspD/TarI_cytidylyltransf_bact"/>
</dbReference>
<evidence type="ECO:0000256" key="1">
    <source>
        <dbReference type="ARBA" id="ARBA00009789"/>
    </source>
</evidence>
<evidence type="ECO:0000256" key="3">
    <source>
        <dbReference type="ARBA" id="ARBA00022695"/>
    </source>
</evidence>
<dbReference type="AlphaFoldDB" id="A0A6P6RWM6"/>
<evidence type="ECO:0000256" key="2">
    <source>
        <dbReference type="ARBA" id="ARBA00022679"/>
    </source>
</evidence>
<evidence type="ECO:0000313" key="6">
    <source>
        <dbReference type="RefSeq" id="XP_026191550.1"/>
    </source>
</evidence>
<feature type="region of interest" description="Disordered" evidence="4">
    <location>
        <begin position="166"/>
        <end position="193"/>
    </location>
</feature>
<feature type="non-terminal residue" evidence="6">
    <location>
        <position position="415"/>
    </location>
</feature>
<dbReference type="Gene3D" id="3.90.550.10">
    <property type="entry name" value="Spore Coat Polysaccharide Biosynthesis Protein SpsA, Chain A"/>
    <property type="match status" value="1"/>
</dbReference>
<comment type="similarity">
    <text evidence="1">Belongs to the IspD/TarI cytidylyltransferase family. IspD subfamily.</text>
</comment>
<name>A0A6P6RWM6_9EIME</name>
<proteinExistence type="inferred from homology"/>
<dbReference type="InterPro" id="IPR029044">
    <property type="entry name" value="Nucleotide-diphossugar_trans"/>
</dbReference>
<dbReference type="Pfam" id="PF01128">
    <property type="entry name" value="IspD"/>
    <property type="match status" value="1"/>
</dbReference>
<accession>A0A6P6RWM6</accession>
<keyword evidence="5" id="KW-1185">Reference proteome</keyword>
<feature type="compositionally biased region" description="Basic and acidic residues" evidence="4">
    <location>
        <begin position="166"/>
        <end position="184"/>
    </location>
</feature>
<protein>
    <submittedName>
        <fullName evidence="6">Uncharacterized protein LOC34622419</fullName>
    </submittedName>
</protein>
<sequence>MRKAPAPAALPGSTGRLLPPSAAVRAAATPPVQASTSGEGVSAAEGVHVYIVLASGGIGRRCGGLQPKQFQPLLWGTDAASISAAKLLSINSCNSSDTCSGSNTFILEGMVVVAAPQYRHRLLPVFERFQQQQQQSCAFLFASPGEERWESVWHGVEQVCMHLQEQQEQHKDEEEKHQQGERRSQQGLQNCAQTPAARRQRALEFLRIVRSQQQDQQQKTPRGVYVLVHDAARPCMPPTAAGAAVAAASAASRSSAVVCSAATDTVKLGTPKAGVYGHLPRGDTLLAQTPQVLRLDVLLQAFAELFALQHEQQQLQQTSPQHQKRLQEIDAILQGITDDVSLLQLLPNSAASAAAQARDSACAVVLSGDSRENLKLTTRGDIAAAAALLLQEADTPEALPWLRLLGLSHSSGNND</sequence>
<dbReference type="PROSITE" id="PS01295">
    <property type="entry name" value="ISPD"/>
    <property type="match status" value="1"/>
</dbReference>
<dbReference type="OrthoDB" id="348439at2759"/>
<evidence type="ECO:0000256" key="4">
    <source>
        <dbReference type="SAM" id="MobiDB-lite"/>
    </source>
</evidence>